<name>A0ABN7RL78_OIKDI</name>
<dbReference type="InterPro" id="IPR011992">
    <property type="entry name" value="EF-hand-dom_pair"/>
</dbReference>
<dbReference type="SUPFAM" id="SSF47473">
    <property type="entry name" value="EF-hand"/>
    <property type="match status" value="2"/>
</dbReference>
<reference evidence="4 5" key="1">
    <citation type="submission" date="2021-04" db="EMBL/GenBank/DDBJ databases">
        <authorList>
            <person name="Bliznina A."/>
        </authorList>
    </citation>
    <scope>NUCLEOTIDE SEQUENCE [LARGE SCALE GENOMIC DNA]</scope>
</reference>
<evidence type="ECO:0000313" key="5">
    <source>
        <dbReference type="Proteomes" id="UP001158576"/>
    </source>
</evidence>
<dbReference type="PANTHER" id="PTHR10827:SF85">
    <property type="entry name" value="CALCIUM-BINDING PROTEIN"/>
    <property type="match status" value="1"/>
</dbReference>
<dbReference type="PANTHER" id="PTHR10827">
    <property type="entry name" value="RETICULOCALBIN"/>
    <property type="match status" value="1"/>
</dbReference>
<comment type="similarity">
    <text evidence="1">Belongs to the CREC family.</text>
</comment>
<dbReference type="EMBL" id="OU015568">
    <property type="protein sequence ID" value="CAG5077345.1"/>
    <property type="molecule type" value="Genomic_DNA"/>
</dbReference>
<dbReference type="Pfam" id="PF13499">
    <property type="entry name" value="EF-hand_7"/>
    <property type="match status" value="1"/>
</dbReference>
<dbReference type="Gene3D" id="1.10.238.10">
    <property type="entry name" value="EF-hand"/>
    <property type="match status" value="2"/>
</dbReference>
<evidence type="ECO:0000259" key="3">
    <source>
        <dbReference type="PROSITE" id="PS50222"/>
    </source>
</evidence>
<protein>
    <submittedName>
        <fullName evidence="4">Oidioi.mRNA.OKI2018_I69.PAR.g8687.t1.cds</fullName>
    </submittedName>
</protein>
<dbReference type="PROSITE" id="PS50222">
    <property type="entry name" value="EF_HAND_2"/>
    <property type="match status" value="4"/>
</dbReference>
<evidence type="ECO:0000256" key="1">
    <source>
        <dbReference type="ARBA" id="ARBA00006431"/>
    </source>
</evidence>
<organism evidence="4 5">
    <name type="scientific">Oikopleura dioica</name>
    <name type="common">Tunicate</name>
    <dbReference type="NCBI Taxonomy" id="34765"/>
    <lineage>
        <taxon>Eukaryota</taxon>
        <taxon>Metazoa</taxon>
        <taxon>Chordata</taxon>
        <taxon>Tunicata</taxon>
        <taxon>Appendicularia</taxon>
        <taxon>Copelata</taxon>
        <taxon>Oikopleuridae</taxon>
        <taxon>Oikopleura</taxon>
    </lineage>
</organism>
<dbReference type="PROSITE" id="PS00018">
    <property type="entry name" value="EF_HAND_1"/>
    <property type="match status" value="3"/>
</dbReference>
<dbReference type="SMART" id="SM00054">
    <property type="entry name" value="EFh"/>
    <property type="match status" value="6"/>
</dbReference>
<keyword evidence="2" id="KW-0106">Calcium</keyword>
<feature type="domain" description="EF-hand" evidence="3">
    <location>
        <begin position="161"/>
        <end position="190"/>
    </location>
</feature>
<evidence type="ECO:0000256" key="2">
    <source>
        <dbReference type="ARBA" id="ARBA00022837"/>
    </source>
</evidence>
<proteinExistence type="inferred from homology"/>
<sequence length="278" mass="32614">MVKIFAIGSFAGALGHSVGGSNLHSDGAMTDRERTILNDLVPREQKEALKRLFLKIDTDGNENLSRVELARWTEILEQRYIGKEIDRWWPFYNSDDDDKISEQEFLDRLGQLQDHLNDDYALMKEKFKFCDFDESGDLDMSEFETFQFPRFDKKGKIFWHKEMFLTLDKNRNEKIDFAEFIEYQGLELASLSEEDKRSNQEHFTAYDEDKDGTLDFKELIELFDPEDSNSFEATADHLIYHADKDHDGVITLEEFLDNYETVLTSHISDNGQLYHDEL</sequence>
<feature type="domain" description="EF-hand" evidence="3">
    <location>
        <begin position="44"/>
        <end position="79"/>
    </location>
</feature>
<feature type="domain" description="EF-hand" evidence="3">
    <location>
        <begin position="194"/>
        <end position="229"/>
    </location>
</feature>
<gene>
    <name evidence="4" type="ORF">OKIOD_LOCUS245</name>
</gene>
<dbReference type="InterPro" id="IPR018247">
    <property type="entry name" value="EF_Hand_1_Ca_BS"/>
</dbReference>
<evidence type="ECO:0000313" key="4">
    <source>
        <dbReference type="EMBL" id="CAG5077345.1"/>
    </source>
</evidence>
<dbReference type="Proteomes" id="UP001158576">
    <property type="component" value="Chromosome PAR"/>
</dbReference>
<accession>A0ABN7RL78</accession>
<keyword evidence="5" id="KW-1185">Reference proteome</keyword>
<feature type="domain" description="EF-hand" evidence="3">
    <location>
        <begin position="230"/>
        <end position="265"/>
    </location>
</feature>
<dbReference type="InterPro" id="IPR002048">
    <property type="entry name" value="EF_hand_dom"/>
</dbReference>